<dbReference type="HOGENOM" id="CLU_000445_114_15_3"/>
<evidence type="ECO:0000313" key="15">
    <source>
        <dbReference type="EMBL" id="AFZ33971.1"/>
    </source>
</evidence>
<evidence type="ECO:0000256" key="9">
    <source>
        <dbReference type="SAM" id="Coils"/>
    </source>
</evidence>
<feature type="domain" description="PAC" evidence="14">
    <location>
        <begin position="391"/>
        <end position="443"/>
    </location>
</feature>
<dbReference type="PROSITE" id="PS50112">
    <property type="entry name" value="PAS"/>
    <property type="match status" value="2"/>
</dbReference>
<evidence type="ECO:0000256" key="4">
    <source>
        <dbReference type="ARBA" id="ARBA00022553"/>
    </source>
</evidence>
<comment type="catalytic activity">
    <reaction evidence="1">
        <text>ATP + protein L-histidine = ADP + protein N-phospho-L-histidine.</text>
        <dbReference type="EC" id="2.7.13.3"/>
    </reaction>
</comment>
<feature type="domain" description="PAS" evidence="13">
    <location>
        <begin position="703"/>
        <end position="773"/>
    </location>
</feature>
<feature type="domain" description="Histidine kinase" evidence="11">
    <location>
        <begin position="853"/>
        <end position="1070"/>
    </location>
</feature>
<dbReference type="SUPFAM" id="SSF55785">
    <property type="entry name" value="PYP-like sensor domain (PAS domain)"/>
    <property type="match status" value="4"/>
</dbReference>
<dbReference type="SMART" id="SM00448">
    <property type="entry name" value="REC"/>
    <property type="match status" value="2"/>
</dbReference>
<dbReference type="CDD" id="cd00130">
    <property type="entry name" value="PAS"/>
    <property type="match status" value="3"/>
</dbReference>
<dbReference type="FunFam" id="3.30.450.20:FF:000099">
    <property type="entry name" value="Sensory box sensor histidine kinase"/>
    <property type="match status" value="3"/>
</dbReference>
<evidence type="ECO:0000256" key="1">
    <source>
        <dbReference type="ARBA" id="ARBA00000085"/>
    </source>
</evidence>
<dbReference type="InterPro" id="IPR001789">
    <property type="entry name" value="Sig_transdc_resp-reg_receiver"/>
</dbReference>
<evidence type="ECO:0000256" key="5">
    <source>
        <dbReference type="ARBA" id="ARBA00022679"/>
    </source>
</evidence>
<dbReference type="InterPro" id="IPR000700">
    <property type="entry name" value="PAS-assoc_C"/>
</dbReference>
<dbReference type="InterPro" id="IPR000014">
    <property type="entry name" value="PAS"/>
</dbReference>
<keyword evidence="5" id="KW-0808">Transferase</keyword>
<accession>K9XPJ1</accession>
<dbReference type="eggNOG" id="COG0784">
    <property type="taxonomic scope" value="Bacteria"/>
</dbReference>
<dbReference type="SMART" id="SM00388">
    <property type="entry name" value="HisKA"/>
    <property type="match status" value="1"/>
</dbReference>
<dbReference type="FunFam" id="3.30.565.10:FF:000006">
    <property type="entry name" value="Sensor histidine kinase WalK"/>
    <property type="match status" value="1"/>
</dbReference>
<dbReference type="SUPFAM" id="SSF55874">
    <property type="entry name" value="ATPase domain of HSP90 chaperone/DNA topoisomerase II/histidine kinase"/>
    <property type="match status" value="1"/>
</dbReference>
<dbReference type="InterPro" id="IPR029016">
    <property type="entry name" value="GAF-like_dom_sf"/>
</dbReference>
<dbReference type="eggNOG" id="COG2202">
    <property type="taxonomic scope" value="Bacteria"/>
</dbReference>
<dbReference type="InterPro" id="IPR003018">
    <property type="entry name" value="GAF"/>
</dbReference>
<feature type="domain" description="Response regulatory" evidence="12">
    <location>
        <begin position="7"/>
        <end position="126"/>
    </location>
</feature>
<feature type="domain" description="Phytochrome chromophore attachment site" evidence="10">
    <location>
        <begin position="158"/>
        <end position="287"/>
    </location>
</feature>
<dbReference type="EMBL" id="CP003653">
    <property type="protein sequence ID" value="AFZ33971.1"/>
    <property type="molecule type" value="Genomic_DNA"/>
</dbReference>
<dbReference type="InterPro" id="IPR016132">
    <property type="entry name" value="Phyto_chromo_attachment"/>
</dbReference>
<dbReference type="Gene3D" id="3.30.450.40">
    <property type="match status" value="1"/>
</dbReference>
<dbReference type="SMART" id="SM00086">
    <property type="entry name" value="PAC"/>
    <property type="match status" value="4"/>
</dbReference>
<dbReference type="EC" id="2.7.13.3" evidence="3"/>
<dbReference type="Gene3D" id="3.30.450.20">
    <property type="entry name" value="PAS domain"/>
    <property type="match status" value="4"/>
</dbReference>
<keyword evidence="4 8" id="KW-0597">Phosphoprotein</keyword>
<dbReference type="InterPro" id="IPR011006">
    <property type="entry name" value="CheY-like_superfamily"/>
</dbReference>
<dbReference type="PROSITE" id="PS50109">
    <property type="entry name" value="HIS_KIN"/>
    <property type="match status" value="1"/>
</dbReference>
<proteinExistence type="inferred from homology"/>
<dbReference type="SUPFAM" id="SSF47384">
    <property type="entry name" value="Homodimeric domain of signal transducing histidine kinase"/>
    <property type="match status" value="1"/>
</dbReference>
<dbReference type="InterPro" id="IPR003594">
    <property type="entry name" value="HATPase_dom"/>
</dbReference>
<dbReference type="Pfam" id="PF01590">
    <property type="entry name" value="GAF"/>
    <property type="match status" value="1"/>
</dbReference>
<name>K9XPJ1_STAC7</name>
<evidence type="ECO:0000259" key="11">
    <source>
        <dbReference type="PROSITE" id="PS50109"/>
    </source>
</evidence>
<dbReference type="PROSITE" id="PS50110">
    <property type="entry name" value="RESPONSE_REGULATORY"/>
    <property type="match status" value="2"/>
</dbReference>
<dbReference type="STRING" id="111780.Sta7437_0360"/>
<feature type="modified residue" description="4-aspartylphosphate" evidence="8">
    <location>
        <position position="1141"/>
    </location>
</feature>
<dbReference type="SMART" id="SM00387">
    <property type="entry name" value="HATPase_c"/>
    <property type="match status" value="1"/>
</dbReference>
<evidence type="ECO:0000256" key="7">
    <source>
        <dbReference type="ARBA" id="ARBA00023012"/>
    </source>
</evidence>
<dbReference type="CDD" id="cd00082">
    <property type="entry name" value="HisKA"/>
    <property type="match status" value="1"/>
</dbReference>
<dbReference type="eggNOG" id="COG2205">
    <property type="taxonomic scope" value="Bacteria"/>
</dbReference>
<dbReference type="SMART" id="SM00091">
    <property type="entry name" value="PAS"/>
    <property type="match status" value="4"/>
</dbReference>
<dbReference type="eggNOG" id="COG0745">
    <property type="taxonomic scope" value="Bacteria"/>
</dbReference>
<evidence type="ECO:0000256" key="3">
    <source>
        <dbReference type="ARBA" id="ARBA00012438"/>
    </source>
</evidence>
<dbReference type="InterPro" id="IPR036890">
    <property type="entry name" value="HATPase_C_sf"/>
</dbReference>
<dbReference type="InterPro" id="IPR004358">
    <property type="entry name" value="Sig_transdc_His_kin-like_C"/>
</dbReference>
<dbReference type="PANTHER" id="PTHR43547:SF2">
    <property type="entry name" value="HYBRID SIGNAL TRANSDUCTION HISTIDINE KINASE C"/>
    <property type="match status" value="1"/>
</dbReference>
<feature type="domain" description="PAC" evidence="14">
    <location>
        <begin position="522"/>
        <end position="576"/>
    </location>
</feature>
<dbReference type="Gene3D" id="1.10.287.130">
    <property type="match status" value="1"/>
</dbReference>
<keyword evidence="16" id="KW-1185">Reference proteome</keyword>
<dbReference type="PANTHER" id="PTHR43547">
    <property type="entry name" value="TWO-COMPONENT HISTIDINE KINASE"/>
    <property type="match status" value="1"/>
</dbReference>
<dbReference type="SUPFAM" id="SSF52172">
    <property type="entry name" value="CheY-like"/>
    <property type="match status" value="2"/>
</dbReference>
<dbReference type="CDD" id="cd17580">
    <property type="entry name" value="REC_2_DhkD-like"/>
    <property type="match status" value="1"/>
</dbReference>
<dbReference type="Pfam" id="PF00072">
    <property type="entry name" value="Response_reg"/>
    <property type="match status" value="2"/>
</dbReference>
<dbReference type="Gene3D" id="3.40.50.2300">
    <property type="match status" value="2"/>
</dbReference>
<dbReference type="Pfam" id="PF02518">
    <property type="entry name" value="HATPase_c"/>
    <property type="match status" value="1"/>
</dbReference>
<feature type="modified residue" description="4-aspartylphosphate" evidence="8">
    <location>
        <position position="59"/>
    </location>
</feature>
<keyword evidence="6 15" id="KW-0418">Kinase</keyword>
<dbReference type="RefSeq" id="WP_015191644.1">
    <property type="nucleotide sequence ID" value="NC_019748.1"/>
</dbReference>
<keyword evidence="7" id="KW-0902">Two-component regulatory system</keyword>
<dbReference type="Gene3D" id="3.30.565.10">
    <property type="entry name" value="Histidine kinase-like ATPase, C-terminal domain"/>
    <property type="match status" value="1"/>
</dbReference>
<evidence type="ECO:0000259" key="13">
    <source>
        <dbReference type="PROSITE" id="PS50112"/>
    </source>
</evidence>
<dbReference type="InterPro" id="IPR013656">
    <property type="entry name" value="PAS_4"/>
</dbReference>
<protein>
    <recommendedName>
        <fullName evidence="3">histidine kinase</fullName>
        <ecNumber evidence="3">2.7.13.3</ecNumber>
    </recommendedName>
</protein>
<dbReference type="SMART" id="SM00065">
    <property type="entry name" value="GAF"/>
    <property type="match status" value="1"/>
</dbReference>
<evidence type="ECO:0000256" key="8">
    <source>
        <dbReference type="PROSITE-ProRule" id="PRU00169"/>
    </source>
</evidence>
<dbReference type="InterPro" id="IPR003661">
    <property type="entry name" value="HisK_dim/P_dom"/>
</dbReference>
<feature type="domain" description="PAC" evidence="14">
    <location>
        <begin position="776"/>
        <end position="828"/>
    </location>
</feature>
<evidence type="ECO:0000259" key="14">
    <source>
        <dbReference type="PROSITE" id="PS50113"/>
    </source>
</evidence>
<organism evidence="15 16">
    <name type="scientific">Stanieria cyanosphaera (strain ATCC 29371 / PCC 7437)</name>
    <dbReference type="NCBI Taxonomy" id="111780"/>
    <lineage>
        <taxon>Bacteria</taxon>
        <taxon>Bacillati</taxon>
        <taxon>Cyanobacteriota</taxon>
        <taxon>Cyanophyceae</taxon>
        <taxon>Pleurocapsales</taxon>
        <taxon>Dermocarpellaceae</taxon>
        <taxon>Stanieria</taxon>
    </lineage>
</organism>
<feature type="domain" description="PAC" evidence="14">
    <location>
        <begin position="650"/>
        <end position="702"/>
    </location>
</feature>
<dbReference type="InterPro" id="IPR001610">
    <property type="entry name" value="PAC"/>
</dbReference>
<sequence>MSQTQRTVLMIDDSQEDCELIKRYLQQQEDYLYNFIQTETGEEGLKLYGRYQPDVLLLDYQLADLTGLEFLKQLQTQTRQLCLPVIIVTALGNEAIAVQCLKAGAQDYLVKEQISAQKLLLAIDSTIERVKLQLHLNQRIQSERVMAHITQQIYQSLDLDQVLQTTVDQVRQFLKTDRVVIFRFESDHNGRVLTESLDSKYQSLLNAEIEDIGLVEAEIKLYHQGQISSLSNLENKAIDSQIQVQAELVVPILHEKQLWGLLIAHSCQKSRWWQPLEIELLQQLTTQVAIAIRQAELYQQTQAELQQRREAETIQKESETRFRIMANNAPVMIWMSGVDKLCNFFNQPWLDFTGRTLKQELGNGWTQGIHPEDLERCWNTYSSSFDLRREFKMEYRLRRADGKYLWVLDHGVPRFCEEVNFAGYIGSCIEINDRKRVEEERQETAEALRTSEEFKQRILESSSDCIKLLDLNGRLLYMNAGGICLMEIEDFTCFLNAEWVNFWQGESQAAARKAIATAKAGKIGKFQGLCSTAKGTSKWWDVVVTPIHDATGQVIQLLSVSRDITDRKQTEEALRQSEVQFRTLADNMSQFAWMTDQNGWIFWYNRRWFEYTGTTLESMQGWGWQKVHHPEHLDRVVRYFSHCIKTGQLWEDTFPLRGKDGIYRWFLSRATPIRDEQGQIICWFGTNTDIDDQKQIEEALRQSEERYRCLAELIPQLIWTTDTEGVVLDVNQRWTEYTGLTLAQAQSQGWENLVYPEDLPSLTQHWAAALQAGTYYQAEGRMRRADGSYRWHLHQAVPQKNEQGQIIKWFGTATDIELQKQLERERDRLLQLEQSARAAAEQANRVKDEFLAILSHELRSPLNPILGWTQLMQSNKFDSTRISEGLAIIERNAKLQTQLIDDLLDVAKILRGKLNLNLAPVNLEVAIRQAIETVNAAAVAKSIVIEPLIAKTRLISGDYARIQQIIWNLLSNAIKFTPNGGKVEIRLQQVGNQAQIIVIDTGKGIKPDFLPYIFESFRQEDLSISRKHGGLGLGLSIVRYLVEAHGGKVSADSLGENQGATFTVELPLIEIEPATNQTERLLEHKIDLTGIRILTIDDHPDARLIQTLLLNQYGAEVMSVASVAEFWQALSSFQPHILISDIGMPEVDGYTLLRQLRSLPAEQGGQIPAIALTAYAGETERQKAIAVGFQQHLAKPINSHQLVQAVVKLVSKPTKEKH</sequence>
<dbReference type="SUPFAM" id="SSF55781">
    <property type="entry name" value="GAF domain-like"/>
    <property type="match status" value="1"/>
</dbReference>
<dbReference type="Pfam" id="PF00512">
    <property type="entry name" value="HisKA"/>
    <property type="match status" value="1"/>
</dbReference>
<dbReference type="GO" id="GO:0000155">
    <property type="term" value="F:phosphorelay sensor kinase activity"/>
    <property type="evidence" value="ECO:0007669"/>
    <property type="project" value="InterPro"/>
</dbReference>
<dbReference type="NCBIfam" id="TIGR00229">
    <property type="entry name" value="sensory_box"/>
    <property type="match status" value="4"/>
</dbReference>
<reference evidence="16" key="1">
    <citation type="journal article" date="2013" name="Proc. Natl. Acad. Sci. U.S.A.">
        <title>Improving the coverage of the cyanobacterial phylum using diversity-driven genome sequencing.</title>
        <authorList>
            <person name="Shih P.M."/>
            <person name="Wu D."/>
            <person name="Latifi A."/>
            <person name="Axen S.D."/>
            <person name="Fewer D.P."/>
            <person name="Talla E."/>
            <person name="Calteau A."/>
            <person name="Cai F."/>
            <person name="Tandeau de Marsac N."/>
            <person name="Rippka R."/>
            <person name="Herdman M."/>
            <person name="Sivonen K."/>
            <person name="Coursin T."/>
            <person name="Laurent T."/>
            <person name="Goodwin L."/>
            <person name="Nolan M."/>
            <person name="Davenport K.W."/>
            <person name="Han C.S."/>
            <person name="Rubin E.M."/>
            <person name="Eisen J.A."/>
            <person name="Woyke T."/>
            <person name="Gugger M."/>
            <person name="Kerfeld C.A."/>
        </authorList>
    </citation>
    <scope>NUCLEOTIDE SEQUENCE [LARGE SCALE GENOMIC DNA]</scope>
    <source>
        <strain evidence="16">ATCC 29371 / PCC 7437</strain>
    </source>
</reference>
<dbReference type="InterPro" id="IPR036097">
    <property type="entry name" value="HisK_dim/P_sf"/>
</dbReference>
<evidence type="ECO:0000259" key="10">
    <source>
        <dbReference type="PROSITE" id="PS50046"/>
    </source>
</evidence>
<dbReference type="InterPro" id="IPR013655">
    <property type="entry name" value="PAS_fold_3"/>
</dbReference>
<dbReference type="InterPro" id="IPR035965">
    <property type="entry name" value="PAS-like_dom_sf"/>
</dbReference>
<evidence type="ECO:0000256" key="6">
    <source>
        <dbReference type="ARBA" id="ARBA00022777"/>
    </source>
</evidence>
<evidence type="ECO:0000259" key="12">
    <source>
        <dbReference type="PROSITE" id="PS50110"/>
    </source>
</evidence>
<dbReference type="PROSITE" id="PS50113">
    <property type="entry name" value="PAC"/>
    <property type="match status" value="4"/>
</dbReference>
<dbReference type="OrthoDB" id="569347at2"/>
<dbReference type="PRINTS" id="PR00344">
    <property type="entry name" value="BCTRLSENSOR"/>
</dbReference>
<feature type="domain" description="PAS" evidence="13">
    <location>
        <begin position="577"/>
        <end position="647"/>
    </location>
</feature>
<evidence type="ECO:0000313" key="16">
    <source>
        <dbReference type="Proteomes" id="UP000010473"/>
    </source>
</evidence>
<feature type="coiled-coil region" evidence="9">
    <location>
        <begin position="815"/>
        <end position="849"/>
    </location>
</feature>
<dbReference type="PROSITE" id="PS50046">
    <property type="entry name" value="PHYTOCHROME_2"/>
    <property type="match status" value="1"/>
</dbReference>
<dbReference type="Pfam" id="PF08447">
    <property type="entry name" value="PAS_3"/>
    <property type="match status" value="3"/>
</dbReference>
<dbReference type="Proteomes" id="UP000010473">
    <property type="component" value="Chromosome"/>
</dbReference>
<dbReference type="KEGG" id="scs:Sta7437_0360"/>
<comment type="similarity">
    <text evidence="2">In the N-terminal section; belongs to the phytochrome family.</text>
</comment>
<gene>
    <name evidence="15" type="ordered locus">Sta7437_0360</name>
</gene>
<dbReference type="AlphaFoldDB" id="K9XPJ1"/>
<dbReference type="CDD" id="cd00156">
    <property type="entry name" value="REC"/>
    <property type="match status" value="1"/>
</dbReference>
<feature type="domain" description="Response regulatory" evidence="12">
    <location>
        <begin position="1092"/>
        <end position="1210"/>
    </location>
</feature>
<dbReference type="CDD" id="cd16922">
    <property type="entry name" value="HATPase_EvgS-ArcB-TorS-like"/>
    <property type="match status" value="1"/>
</dbReference>
<dbReference type="eggNOG" id="COG2203">
    <property type="taxonomic scope" value="Bacteria"/>
</dbReference>
<dbReference type="Pfam" id="PF08448">
    <property type="entry name" value="PAS_4"/>
    <property type="match status" value="1"/>
</dbReference>
<keyword evidence="9" id="KW-0175">Coiled coil</keyword>
<dbReference type="InterPro" id="IPR005467">
    <property type="entry name" value="His_kinase_dom"/>
</dbReference>
<dbReference type="PATRIC" id="fig|111780.3.peg.370"/>
<evidence type="ECO:0000256" key="2">
    <source>
        <dbReference type="ARBA" id="ARBA00006402"/>
    </source>
</evidence>